<dbReference type="Gene3D" id="1.10.101.10">
    <property type="entry name" value="PGBD-like superfamily/PGBD"/>
    <property type="match status" value="1"/>
</dbReference>
<dbReference type="InterPro" id="IPR036365">
    <property type="entry name" value="PGBD-like_sf"/>
</dbReference>
<evidence type="ECO:0000313" key="3">
    <source>
        <dbReference type="Proteomes" id="UP000050378"/>
    </source>
</evidence>
<proteinExistence type="predicted"/>
<dbReference type="InterPro" id="IPR036366">
    <property type="entry name" value="PGBDSf"/>
</dbReference>
<dbReference type="AlphaFoldDB" id="A0A0P7DKV3"/>
<dbReference type="InterPro" id="IPR002477">
    <property type="entry name" value="Peptidoglycan-bd-like"/>
</dbReference>
<feature type="domain" description="LysM" evidence="1">
    <location>
        <begin position="3"/>
        <end position="55"/>
    </location>
</feature>
<dbReference type="PROSITE" id="PS51782">
    <property type="entry name" value="LYSM"/>
    <property type="match status" value="1"/>
</dbReference>
<dbReference type="Pfam" id="PF01471">
    <property type="entry name" value="PG_binding_1"/>
    <property type="match status" value="1"/>
</dbReference>
<accession>A0A0P7DKV3</accession>
<name>A0A0P7DKV3_9GAMM</name>
<dbReference type="CDD" id="cd00118">
    <property type="entry name" value="LysM"/>
    <property type="match status" value="1"/>
</dbReference>
<dbReference type="Gene3D" id="3.10.350.10">
    <property type="entry name" value="LysM domain"/>
    <property type="match status" value="1"/>
</dbReference>
<dbReference type="STRING" id="570156.AOG27_18555"/>
<comment type="caution">
    <text evidence="2">The sequence shown here is derived from an EMBL/GenBank/DDBJ whole genome shotgun (WGS) entry which is preliminary data.</text>
</comment>
<dbReference type="OrthoDB" id="370541at2"/>
<dbReference type="Proteomes" id="UP000050378">
    <property type="component" value="Unassembled WGS sequence"/>
</dbReference>
<evidence type="ECO:0000259" key="1">
    <source>
        <dbReference type="PROSITE" id="PS51782"/>
    </source>
</evidence>
<dbReference type="InterPro" id="IPR036779">
    <property type="entry name" value="LysM_dom_sf"/>
</dbReference>
<dbReference type="RefSeq" id="WP_054554480.1">
    <property type="nucleotide sequence ID" value="NZ_LJTC01000014.1"/>
</dbReference>
<organism evidence="2 3">
    <name type="scientific">Pseudoalteromonas lipolytica</name>
    <dbReference type="NCBI Taxonomy" id="570156"/>
    <lineage>
        <taxon>Bacteria</taxon>
        <taxon>Pseudomonadati</taxon>
        <taxon>Pseudomonadota</taxon>
        <taxon>Gammaproteobacteria</taxon>
        <taxon>Alteromonadales</taxon>
        <taxon>Pseudoalteromonadaceae</taxon>
        <taxon>Pseudoalteromonas</taxon>
    </lineage>
</organism>
<gene>
    <name evidence="2" type="ORF">AOG27_18555</name>
</gene>
<evidence type="ECO:0000313" key="2">
    <source>
        <dbReference type="EMBL" id="KPM81333.1"/>
    </source>
</evidence>
<reference evidence="2 3" key="1">
    <citation type="submission" date="2015-09" db="EMBL/GenBank/DDBJ databases">
        <title>Draft Genome Sequence of Pseudoalteromonas lipolytica UCD-48B.</title>
        <authorList>
            <person name="Krusor M."/>
            <person name="Coil D.A."/>
            <person name="Lang J.M."/>
            <person name="Eisen J.A."/>
            <person name="Alexiev A."/>
        </authorList>
    </citation>
    <scope>NUCLEOTIDE SEQUENCE [LARGE SCALE GENOMIC DNA]</scope>
    <source>
        <strain evidence="2 3">UCD-48B</strain>
    </source>
</reference>
<protein>
    <submittedName>
        <fullName evidence="2">Peptidoglycan-binding protein</fullName>
    </submittedName>
</protein>
<dbReference type="EMBL" id="LJTC01000014">
    <property type="protein sequence ID" value="KPM81333.1"/>
    <property type="molecule type" value="Genomic_DNA"/>
</dbReference>
<sequence>MTLQHTVSQGETLLRIARQYGFRTSNGLYSHPLNAEFRSLRPDPNQIYPGDVIAIPAKVEKFMPLKTGSKNSFMVRDEKEFFRLKLAYENGEQITGKRIVLNIAGQTIDTVIAEDGLIEVELTENKTLTGQVDLYLNDEDTTPTKSFAIQVGHLDPIETLSGVQGRCNLLGFDCGKVDGINGSKTQTGVKAFQLAQQLQVDGIAGPITKRRLVDVYGA</sequence>
<dbReference type="InterPro" id="IPR018392">
    <property type="entry name" value="LysM"/>
</dbReference>
<dbReference type="PATRIC" id="fig|570156.3.peg.1634"/>
<dbReference type="SUPFAM" id="SSF47090">
    <property type="entry name" value="PGBD-like"/>
    <property type="match status" value="1"/>
</dbReference>
<dbReference type="Pfam" id="PF01476">
    <property type="entry name" value="LysM"/>
    <property type="match status" value="1"/>
</dbReference>